<organism evidence="3 4">
    <name type="scientific">Streptomyces niveiscabiei</name>
    <dbReference type="NCBI Taxonomy" id="164115"/>
    <lineage>
        <taxon>Bacteria</taxon>
        <taxon>Bacillati</taxon>
        <taxon>Actinomycetota</taxon>
        <taxon>Actinomycetes</taxon>
        <taxon>Kitasatosporales</taxon>
        <taxon>Streptomycetaceae</taxon>
        <taxon>Streptomyces</taxon>
    </lineage>
</organism>
<dbReference type="EMBL" id="JBJVNI010000017">
    <property type="protein sequence ID" value="MFM9612805.1"/>
    <property type="molecule type" value="Genomic_DNA"/>
</dbReference>
<keyword evidence="2" id="KW-0472">Membrane</keyword>
<comment type="caution">
    <text evidence="3">The sequence shown here is derived from an EMBL/GenBank/DDBJ whole genome shotgun (WGS) entry which is preliminary data.</text>
</comment>
<feature type="transmembrane region" description="Helical" evidence="2">
    <location>
        <begin position="35"/>
        <end position="53"/>
    </location>
</feature>
<evidence type="ECO:0000256" key="1">
    <source>
        <dbReference type="SAM" id="MobiDB-lite"/>
    </source>
</evidence>
<evidence type="ECO:0000256" key="2">
    <source>
        <dbReference type="SAM" id="Phobius"/>
    </source>
</evidence>
<keyword evidence="2" id="KW-0812">Transmembrane</keyword>
<reference evidence="3 4" key="1">
    <citation type="submission" date="2024-12" db="EMBL/GenBank/DDBJ databases">
        <title>Forecasting of Potato common scab and diversities of Pathogenic streptomyces spp. in china.</title>
        <authorList>
            <person name="Handique U."/>
            <person name="Wu J."/>
        </authorList>
    </citation>
    <scope>NUCLEOTIDE SEQUENCE [LARGE SCALE GENOMIC DNA]</scope>
    <source>
        <strain evidence="3 4">ZRIMU1530</strain>
    </source>
</reference>
<accession>A0ABW9HXH7</accession>
<keyword evidence="2" id="KW-1133">Transmembrane helix</keyword>
<feature type="region of interest" description="Disordered" evidence="1">
    <location>
        <begin position="1"/>
        <end position="27"/>
    </location>
</feature>
<dbReference type="RefSeq" id="WP_030213961.1">
    <property type="nucleotide sequence ID" value="NZ_JBJVNI010000017.1"/>
</dbReference>
<gene>
    <name evidence="3" type="ORF">ACKI18_29395</name>
</gene>
<protein>
    <submittedName>
        <fullName evidence="3">Uncharacterized protein</fullName>
    </submittedName>
</protein>
<proteinExistence type="predicted"/>
<name>A0ABW9HXH7_9ACTN</name>
<sequence>MTHTYIAAARQPQYETKDSGQRDEFSSGMLREPDTVFISLYVVGYATTVIGLVNGHMAQINAQTDVAQTWWARKQGRERCSVHDANRRTARCSGRAA</sequence>
<evidence type="ECO:0000313" key="4">
    <source>
        <dbReference type="Proteomes" id="UP001631957"/>
    </source>
</evidence>
<dbReference type="Proteomes" id="UP001631957">
    <property type="component" value="Unassembled WGS sequence"/>
</dbReference>
<evidence type="ECO:0000313" key="3">
    <source>
        <dbReference type="EMBL" id="MFM9612805.1"/>
    </source>
</evidence>
<keyword evidence="4" id="KW-1185">Reference proteome</keyword>
<feature type="compositionally biased region" description="Basic and acidic residues" evidence="1">
    <location>
        <begin position="15"/>
        <end position="25"/>
    </location>
</feature>